<protein>
    <submittedName>
        <fullName evidence="2">Uncharacterized protein</fullName>
    </submittedName>
</protein>
<dbReference type="AlphaFoldDB" id="A0AAD5QXS8"/>
<evidence type="ECO:0000313" key="3">
    <source>
        <dbReference type="Proteomes" id="UP001196413"/>
    </source>
</evidence>
<sequence>INRWRKIAQRNVQQFSKQMESERLRREHCDAIRNLGIIWKLEHSEKTKGFEKGETAKTLVIANTRYNNDLMLWQEENTNLVINIGVNRKSASYWIYRFLQRSFAITWEPFNSAILQEDSTRPALYDTDEKGVSSGSRNAAHIAQRPLGQ</sequence>
<accession>A0AAD5QXS8</accession>
<evidence type="ECO:0000256" key="1">
    <source>
        <dbReference type="SAM" id="MobiDB-lite"/>
    </source>
</evidence>
<gene>
    <name evidence="2" type="ORF">KIN20_025530</name>
</gene>
<feature type="region of interest" description="Disordered" evidence="1">
    <location>
        <begin position="125"/>
        <end position="149"/>
    </location>
</feature>
<reference evidence="2" key="1">
    <citation type="submission" date="2021-06" db="EMBL/GenBank/DDBJ databases">
        <title>Parelaphostrongylus tenuis whole genome reference sequence.</title>
        <authorList>
            <person name="Garwood T.J."/>
            <person name="Larsen P.A."/>
            <person name="Fountain-Jones N.M."/>
            <person name="Garbe J.R."/>
            <person name="Macchietto M.G."/>
            <person name="Kania S.A."/>
            <person name="Gerhold R.W."/>
            <person name="Richards J.E."/>
            <person name="Wolf T.M."/>
        </authorList>
    </citation>
    <scope>NUCLEOTIDE SEQUENCE</scope>
    <source>
        <strain evidence="2">MNPRO001-30</strain>
        <tissue evidence="2">Meninges</tissue>
    </source>
</reference>
<dbReference type="EMBL" id="JAHQIW010005218">
    <property type="protein sequence ID" value="KAJ1365276.1"/>
    <property type="molecule type" value="Genomic_DNA"/>
</dbReference>
<comment type="caution">
    <text evidence="2">The sequence shown here is derived from an EMBL/GenBank/DDBJ whole genome shotgun (WGS) entry which is preliminary data.</text>
</comment>
<keyword evidence="3" id="KW-1185">Reference proteome</keyword>
<name>A0AAD5QXS8_PARTN</name>
<dbReference type="Proteomes" id="UP001196413">
    <property type="component" value="Unassembled WGS sequence"/>
</dbReference>
<feature type="non-terminal residue" evidence="2">
    <location>
        <position position="1"/>
    </location>
</feature>
<organism evidence="2 3">
    <name type="scientific">Parelaphostrongylus tenuis</name>
    <name type="common">Meningeal worm</name>
    <dbReference type="NCBI Taxonomy" id="148309"/>
    <lineage>
        <taxon>Eukaryota</taxon>
        <taxon>Metazoa</taxon>
        <taxon>Ecdysozoa</taxon>
        <taxon>Nematoda</taxon>
        <taxon>Chromadorea</taxon>
        <taxon>Rhabditida</taxon>
        <taxon>Rhabditina</taxon>
        <taxon>Rhabditomorpha</taxon>
        <taxon>Strongyloidea</taxon>
        <taxon>Metastrongylidae</taxon>
        <taxon>Parelaphostrongylus</taxon>
    </lineage>
</organism>
<proteinExistence type="predicted"/>
<evidence type="ECO:0000313" key="2">
    <source>
        <dbReference type="EMBL" id="KAJ1365276.1"/>
    </source>
</evidence>